<dbReference type="Pfam" id="PF18701">
    <property type="entry name" value="DUF5641"/>
    <property type="match status" value="1"/>
</dbReference>
<dbReference type="OrthoDB" id="6436503at2759"/>
<protein>
    <submittedName>
        <fullName evidence="2">Integrase catalytic domain-containing protein</fullName>
    </submittedName>
</protein>
<dbReference type="AlphaFoldDB" id="A0A8X6X0Y1"/>
<sequence>MTQTFWSRWTSDYLNHLQSRPKWYKDNQKFKVNEVVLVKGEDNSKLLNWNLAKIIQVHPGTDDVTRVVTLKTGKGVHKRPVTKILKLPFKAGGMLCAWPFVCFFIASQMQRRVGHQRRGVPTGRDRECNQMAMSLRNKQRENYSPHTVFFIEYEFFT</sequence>
<dbReference type="InterPro" id="IPR040676">
    <property type="entry name" value="DUF5641"/>
</dbReference>
<evidence type="ECO:0000313" key="2">
    <source>
        <dbReference type="EMBL" id="GFY43896.1"/>
    </source>
</evidence>
<dbReference type="Proteomes" id="UP000886998">
    <property type="component" value="Unassembled WGS sequence"/>
</dbReference>
<keyword evidence="3" id="KW-1185">Reference proteome</keyword>
<proteinExistence type="predicted"/>
<organism evidence="2 3">
    <name type="scientific">Trichonephila inaurata madagascariensis</name>
    <dbReference type="NCBI Taxonomy" id="2747483"/>
    <lineage>
        <taxon>Eukaryota</taxon>
        <taxon>Metazoa</taxon>
        <taxon>Ecdysozoa</taxon>
        <taxon>Arthropoda</taxon>
        <taxon>Chelicerata</taxon>
        <taxon>Arachnida</taxon>
        <taxon>Araneae</taxon>
        <taxon>Araneomorphae</taxon>
        <taxon>Entelegynae</taxon>
        <taxon>Araneoidea</taxon>
        <taxon>Nephilidae</taxon>
        <taxon>Trichonephila</taxon>
        <taxon>Trichonephila inaurata</taxon>
    </lineage>
</organism>
<dbReference type="PANTHER" id="PTHR47331">
    <property type="entry name" value="PHD-TYPE DOMAIN-CONTAINING PROTEIN"/>
    <property type="match status" value="1"/>
</dbReference>
<comment type="caution">
    <text evidence="2">The sequence shown here is derived from an EMBL/GenBank/DDBJ whole genome shotgun (WGS) entry which is preliminary data.</text>
</comment>
<gene>
    <name evidence="2" type="primary">AVEN_96605_1</name>
    <name evidence="2" type="ORF">TNIN_125681</name>
</gene>
<evidence type="ECO:0000313" key="3">
    <source>
        <dbReference type="Proteomes" id="UP000886998"/>
    </source>
</evidence>
<dbReference type="EMBL" id="BMAV01003921">
    <property type="protein sequence ID" value="GFY43896.1"/>
    <property type="molecule type" value="Genomic_DNA"/>
</dbReference>
<feature type="domain" description="DUF5641" evidence="1">
    <location>
        <begin position="1"/>
        <end position="87"/>
    </location>
</feature>
<name>A0A8X6X0Y1_9ARAC</name>
<accession>A0A8X6X0Y1</accession>
<reference evidence="2" key="1">
    <citation type="submission" date="2020-08" db="EMBL/GenBank/DDBJ databases">
        <title>Multicomponent nature underlies the extraordinary mechanical properties of spider dragline silk.</title>
        <authorList>
            <person name="Kono N."/>
            <person name="Nakamura H."/>
            <person name="Mori M."/>
            <person name="Yoshida Y."/>
            <person name="Ohtoshi R."/>
            <person name="Malay A.D."/>
            <person name="Moran D.A.P."/>
            <person name="Tomita M."/>
            <person name="Numata K."/>
            <person name="Arakawa K."/>
        </authorList>
    </citation>
    <scope>NUCLEOTIDE SEQUENCE</scope>
</reference>
<evidence type="ECO:0000259" key="1">
    <source>
        <dbReference type="Pfam" id="PF18701"/>
    </source>
</evidence>